<evidence type="ECO:0000259" key="3">
    <source>
        <dbReference type="Pfam" id="PF04059"/>
    </source>
</evidence>
<evidence type="ECO:0000313" key="7">
    <source>
        <dbReference type="Proteomes" id="UP000305647"/>
    </source>
</evidence>
<proteinExistence type="predicted"/>
<keyword evidence="1" id="KW-0694">RNA-binding</keyword>
<dbReference type="InterPro" id="IPR035979">
    <property type="entry name" value="RBD_domain_sf"/>
</dbReference>
<dbReference type="EMBL" id="SPRO01000071">
    <property type="protein sequence ID" value="TIC24449.1"/>
    <property type="molecule type" value="Genomic_DNA"/>
</dbReference>
<evidence type="ECO:0000256" key="2">
    <source>
        <dbReference type="SAM" id="MobiDB-lite"/>
    </source>
</evidence>
<evidence type="ECO:0000313" key="4">
    <source>
        <dbReference type="EMBL" id="TIB75428.1"/>
    </source>
</evidence>
<dbReference type="Proteomes" id="UP000310685">
    <property type="component" value="Unassembled WGS sequence"/>
</dbReference>
<organism evidence="5 8">
    <name type="scientific">Wallemia mellicola</name>
    <dbReference type="NCBI Taxonomy" id="1708541"/>
    <lineage>
        <taxon>Eukaryota</taxon>
        <taxon>Fungi</taxon>
        <taxon>Dikarya</taxon>
        <taxon>Basidiomycota</taxon>
        <taxon>Wallemiomycotina</taxon>
        <taxon>Wallemiomycetes</taxon>
        <taxon>Wallemiales</taxon>
        <taxon>Wallemiaceae</taxon>
        <taxon>Wallemia</taxon>
    </lineage>
</organism>
<accession>A0A4T0NIE3</accession>
<dbReference type="GO" id="GO:0003723">
    <property type="term" value="F:RNA binding"/>
    <property type="evidence" value="ECO:0007669"/>
    <property type="project" value="UniProtKB-KW"/>
</dbReference>
<dbReference type="Pfam" id="PF04059">
    <property type="entry name" value="RRM_2"/>
    <property type="match status" value="1"/>
</dbReference>
<comment type="caution">
    <text evidence="5">The sequence shown here is derived from an EMBL/GenBank/DDBJ whole genome shotgun (WGS) entry which is preliminary data.</text>
</comment>
<dbReference type="InterPro" id="IPR007201">
    <property type="entry name" value="Mei2-like_Rrm_C"/>
</dbReference>
<feature type="domain" description="Mei2-like C-terminal RNA recognition motif" evidence="3">
    <location>
        <begin position="265"/>
        <end position="352"/>
    </location>
</feature>
<name>A0A4T0NIE3_9BASI</name>
<dbReference type="EMBL" id="SPRC01000064">
    <property type="protein sequence ID" value="TIB75428.1"/>
    <property type="molecule type" value="Genomic_DNA"/>
</dbReference>
<dbReference type="PANTHER" id="PTHR23189">
    <property type="entry name" value="RNA RECOGNITION MOTIF-CONTAINING"/>
    <property type="match status" value="1"/>
</dbReference>
<protein>
    <recommendedName>
        <fullName evidence="3">Mei2-like C-terminal RNA recognition motif domain-containing protein</fullName>
    </recommendedName>
</protein>
<evidence type="ECO:0000313" key="9">
    <source>
        <dbReference type="Proteomes" id="UP000310685"/>
    </source>
</evidence>
<dbReference type="Proteomes" id="UP000305647">
    <property type="component" value="Unassembled WGS sequence"/>
</dbReference>
<dbReference type="SUPFAM" id="SSF54928">
    <property type="entry name" value="RNA-binding domain, RBD"/>
    <property type="match status" value="1"/>
</dbReference>
<gene>
    <name evidence="6" type="ORF">E3Q10_04057</name>
    <name evidence="5" type="ORF">E3Q17_03937</name>
    <name evidence="4" type="ORF">E3Q22_04002</name>
</gene>
<evidence type="ECO:0000313" key="6">
    <source>
        <dbReference type="EMBL" id="TIC24449.1"/>
    </source>
</evidence>
<sequence>MRFSYSTDSRFRNSSLDGTVETSLQSEAEIFQSRFLRVENLSCDLSIENVQALFGEYTNLKAINISNLHSDQLVILAFYTYSDSHEALVDLHESNFSARFCTETEIKETTDAKRYINAATSGKLSVRLHKEAQRPVLDLLETIGKVAKYQQILLPNDQVLLQIEYDDTRHAIEADKALARNKGVRFKEHKLQPFSRGKSMLNVQTYPPIVDSRPVSSAANLLQSTTTLQSSNEPTKKHSNQKGTIPERNKIDLDRIERGEDTRTTNIPNRLTTEQLEKYISDIVPRSFDFLYLRMDFKSRSNVGYAFLTVDALYEFASLRINYKWDVYHSEKRMGMTYANVQGKEALTAKFRNSAVMEEEPGFRPIVYYSSGANVGLREEFPSELETSI</sequence>
<dbReference type="EMBL" id="SPRH01000068">
    <property type="protein sequence ID" value="TIB96237.1"/>
    <property type="molecule type" value="Genomic_DNA"/>
</dbReference>
<reference evidence="7 8" key="1">
    <citation type="submission" date="2019-03" db="EMBL/GenBank/DDBJ databases">
        <title>Sequencing 25 genomes of Wallemia mellicola.</title>
        <authorList>
            <person name="Gostincar C."/>
        </authorList>
    </citation>
    <scope>NUCLEOTIDE SEQUENCE [LARGE SCALE GENOMIC DNA]</scope>
    <source>
        <strain evidence="5 8">EXF-1262</strain>
        <strain evidence="4 9">EXF-6152</strain>
        <strain evidence="6 7">EXF-8738</strain>
    </source>
</reference>
<evidence type="ECO:0000256" key="1">
    <source>
        <dbReference type="ARBA" id="ARBA00022884"/>
    </source>
</evidence>
<evidence type="ECO:0000313" key="8">
    <source>
        <dbReference type="Proteomes" id="UP000307169"/>
    </source>
</evidence>
<dbReference type="Proteomes" id="UP000307169">
    <property type="component" value="Unassembled WGS sequence"/>
</dbReference>
<evidence type="ECO:0000313" key="5">
    <source>
        <dbReference type="EMBL" id="TIB96237.1"/>
    </source>
</evidence>
<feature type="region of interest" description="Disordered" evidence="2">
    <location>
        <begin position="225"/>
        <end position="249"/>
    </location>
</feature>
<dbReference type="AlphaFoldDB" id="A0A4T0NIE3"/>